<name>A0A940MJF2_9ACTN</name>
<dbReference type="Gene3D" id="3.40.50.1390">
    <property type="entry name" value="Resolvase, N-terminal catalytic domain"/>
    <property type="match status" value="1"/>
</dbReference>
<evidence type="ECO:0000259" key="2">
    <source>
        <dbReference type="PROSITE" id="PS51737"/>
    </source>
</evidence>
<dbReference type="InterPro" id="IPR036162">
    <property type="entry name" value="Resolvase-like_N_sf"/>
</dbReference>
<comment type="caution">
    <text evidence="3">The sequence shown here is derived from an EMBL/GenBank/DDBJ whole genome shotgun (WGS) entry which is preliminary data.</text>
</comment>
<dbReference type="InterPro" id="IPR038109">
    <property type="entry name" value="DNA_bind_recomb_sf"/>
</dbReference>
<dbReference type="RefSeq" id="WP_209342939.1">
    <property type="nucleotide sequence ID" value="NZ_JAGIQL010000113.1"/>
</dbReference>
<dbReference type="SMART" id="SM00857">
    <property type="entry name" value="Resolvase"/>
    <property type="match status" value="1"/>
</dbReference>
<feature type="domain" description="Resolvase/invertase-type recombinase catalytic" evidence="1">
    <location>
        <begin position="2"/>
        <end position="163"/>
    </location>
</feature>
<dbReference type="Proteomes" id="UP000670475">
    <property type="component" value="Unassembled WGS sequence"/>
</dbReference>
<organism evidence="3 4">
    <name type="scientific">Streptomyces montanisoli</name>
    <dbReference type="NCBI Taxonomy" id="2798581"/>
    <lineage>
        <taxon>Bacteria</taxon>
        <taxon>Bacillati</taxon>
        <taxon>Actinomycetota</taxon>
        <taxon>Actinomycetes</taxon>
        <taxon>Kitasatosporales</taxon>
        <taxon>Streptomycetaceae</taxon>
        <taxon>Streptomyces</taxon>
    </lineage>
</organism>
<dbReference type="PROSITE" id="PS51737">
    <property type="entry name" value="RECOMBINASE_DNA_BIND"/>
    <property type="match status" value="1"/>
</dbReference>
<gene>
    <name evidence="3" type="ORF">JFN87_23385</name>
</gene>
<dbReference type="Pfam" id="PF00239">
    <property type="entry name" value="Resolvase"/>
    <property type="match status" value="1"/>
</dbReference>
<protein>
    <submittedName>
        <fullName evidence="3">Recombinase family protein</fullName>
    </submittedName>
</protein>
<dbReference type="SUPFAM" id="SSF53041">
    <property type="entry name" value="Resolvase-like"/>
    <property type="match status" value="1"/>
</dbReference>
<dbReference type="InterPro" id="IPR050639">
    <property type="entry name" value="SSR_resolvase"/>
</dbReference>
<dbReference type="CDD" id="cd00338">
    <property type="entry name" value="Ser_Recombinase"/>
    <property type="match status" value="1"/>
</dbReference>
<dbReference type="EMBL" id="JAGIQL010000113">
    <property type="protein sequence ID" value="MBP0460411.1"/>
    <property type="molecule type" value="Genomic_DNA"/>
</dbReference>
<dbReference type="PANTHER" id="PTHR30461:SF23">
    <property type="entry name" value="DNA RECOMBINASE-RELATED"/>
    <property type="match status" value="1"/>
</dbReference>
<dbReference type="InterPro" id="IPR011109">
    <property type="entry name" value="DNA_bind_recombinase_dom"/>
</dbReference>
<dbReference type="GO" id="GO:0000150">
    <property type="term" value="F:DNA strand exchange activity"/>
    <property type="evidence" value="ECO:0007669"/>
    <property type="project" value="InterPro"/>
</dbReference>
<evidence type="ECO:0000313" key="4">
    <source>
        <dbReference type="Proteomes" id="UP000670475"/>
    </source>
</evidence>
<dbReference type="PROSITE" id="PS51736">
    <property type="entry name" value="RECOMBINASES_3"/>
    <property type="match status" value="1"/>
</dbReference>
<sequence length="495" mass="55436">MRAIIYARLSPTPIGEEAKGGNLAQQVQLSQALCDRNGWTVMEVIMEKDSSASRFRVVDGRKVSVRGEGWKRVVELVRTGKADVVVARHYDRLYRTTRDLVELVDLAEETGVHLAAAQAEGVLDLASPSGRLAARIGAAVAENETEMRIERQMLGHQRRRDSGRPFWSTRPFGFERDGTHRAEEAEALRQAYRDVLAGVSLWSIAKSWNAHGLLSPYGKDWRSSNLRSVLLKPRNAGIQTYSQWVEKPDGRRVRVTEETGTSNWKPLVSESMFRALVRYLSDPERNIGGGGRRKALLSGVVRCSKCQAVVTQGWSRRNAAGERYRIYTCSGGRCITCPADPLDSYVVRQVIARAEEWNSTPARNASDAQRETELLAEELVISERRTALAEMFAVGDIDASTMRAGIGRCDADLLRIRTALGDLTAKQVRVDLGDIEYLWEELDYADPDRIDYARSVVMQVCERVELLPRGRGVREFKSDHCRIAFRNPWAGVTVG</sequence>
<dbReference type="PANTHER" id="PTHR30461">
    <property type="entry name" value="DNA-INVERTASE FROM LAMBDOID PROPHAGE"/>
    <property type="match status" value="1"/>
</dbReference>
<dbReference type="GO" id="GO:0003677">
    <property type="term" value="F:DNA binding"/>
    <property type="evidence" value="ECO:0007669"/>
    <property type="project" value="InterPro"/>
</dbReference>
<keyword evidence="4" id="KW-1185">Reference proteome</keyword>
<dbReference type="Pfam" id="PF07508">
    <property type="entry name" value="Recombinase"/>
    <property type="match status" value="1"/>
</dbReference>
<feature type="domain" description="Recombinase" evidence="2">
    <location>
        <begin position="171"/>
        <end position="286"/>
    </location>
</feature>
<evidence type="ECO:0000259" key="1">
    <source>
        <dbReference type="PROSITE" id="PS51736"/>
    </source>
</evidence>
<reference evidence="3" key="1">
    <citation type="submission" date="2021-03" db="EMBL/GenBank/DDBJ databases">
        <title>Whole genome sequence of Streptomyces bomunensis MMS17-BM035.</title>
        <authorList>
            <person name="Lee J.H."/>
        </authorList>
    </citation>
    <scope>NUCLEOTIDE SEQUENCE</scope>
    <source>
        <strain evidence="3">MMS17-BM035</strain>
    </source>
</reference>
<accession>A0A940MJF2</accession>
<proteinExistence type="predicted"/>
<dbReference type="Gene3D" id="3.90.1750.20">
    <property type="entry name" value="Putative Large Serine Recombinase, Chain B, Domain 2"/>
    <property type="match status" value="1"/>
</dbReference>
<dbReference type="InterPro" id="IPR006119">
    <property type="entry name" value="Resolv_N"/>
</dbReference>
<evidence type="ECO:0000313" key="3">
    <source>
        <dbReference type="EMBL" id="MBP0460411.1"/>
    </source>
</evidence>
<dbReference type="AlphaFoldDB" id="A0A940MJF2"/>